<dbReference type="OrthoDB" id="3151137at2759"/>
<evidence type="ECO:0000313" key="1">
    <source>
        <dbReference type="EMBL" id="KIY46488.1"/>
    </source>
</evidence>
<dbReference type="AlphaFoldDB" id="A0A0D7A6Q5"/>
<sequence>MQTFIPNLTPYFEVAPATCKTSVEDDGSEDYALFAEDEGEKNAWEISPWLLAMQWHEHICRYNVNELVSLVASPKKHAFPFLSERIHEYFAEATRRIKELDNLTLEQLNLEKQWQVTQIGNELLKEHEQKSMLRQYTAQAVRLLTFLVRMRMEEHIYKVSLPSEVVPLQEWDDIISIHSTLYSLWTYQFSGHQDGVHMQDPMMRYLALSTLQAVGTFHPPVQVTNKLAAFKHLIRLVMVYELVESDCANEAQVEIRCRYLRQFVIDKQRTTFGAIASLQHLASAQAYQTTNHPCIFWID</sequence>
<accession>A0A0D7A6Q5</accession>
<name>A0A0D7A6Q5_9AGAR</name>
<organism evidence="1 2">
    <name type="scientific">Fistulina hepatica ATCC 64428</name>
    <dbReference type="NCBI Taxonomy" id="1128425"/>
    <lineage>
        <taxon>Eukaryota</taxon>
        <taxon>Fungi</taxon>
        <taxon>Dikarya</taxon>
        <taxon>Basidiomycota</taxon>
        <taxon>Agaricomycotina</taxon>
        <taxon>Agaricomycetes</taxon>
        <taxon>Agaricomycetidae</taxon>
        <taxon>Agaricales</taxon>
        <taxon>Fistulinaceae</taxon>
        <taxon>Fistulina</taxon>
    </lineage>
</organism>
<dbReference type="EMBL" id="KN882029">
    <property type="protein sequence ID" value="KIY46488.1"/>
    <property type="molecule type" value="Genomic_DNA"/>
</dbReference>
<gene>
    <name evidence="1" type="ORF">FISHEDRAFT_75583</name>
</gene>
<keyword evidence="2" id="KW-1185">Reference proteome</keyword>
<reference evidence="1 2" key="1">
    <citation type="journal article" date="2015" name="Fungal Genet. Biol.">
        <title>Evolution of novel wood decay mechanisms in Agaricales revealed by the genome sequences of Fistulina hepatica and Cylindrobasidium torrendii.</title>
        <authorList>
            <person name="Floudas D."/>
            <person name="Held B.W."/>
            <person name="Riley R."/>
            <person name="Nagy L.G."/>
            <person name="Koehler G."/>
            <person name="Ransdell A.S."/>
            <person name="Younus H."/>
            <person name="Chow J."/>
            <person name="Chiniquy J."/>
            <person name="Lipzen A."/>
            <person name="Tritt A."/>
            <person name="Sun H."/>
            <person name="Haridas S."/>
            <person name="LaButti K."/>
            <person name="Ohm R.A."/>
            <person name="Kues U."/>
            <person name="Blanchette R.A."/>
            <person name="Grigoriev I.V."/>
            <person name="Minto R.E."/>
            <person name="Hibbett D.S."/>
        </authorList>
    </citation>
    <scope>NUCLEOTIDE SEQUENCE [LARGE SCALE GENOMIC DNA]</scope>
    <source>
        <strain evidence="1 2">ATCC 64428</strain>
    </source>
</reference>
<protein>
    <submittedName>
        <fullName evidence="1">Uncharacterized protein</fullName>
    </submittedName>
</protein>
<evidence type="ECO:0000313" key="2">
    <source>
        <dbReference type="Proteomes" id="UP000054144"/>
    </source>
</evidence>
<dbReference type="Proteomes" id="UP000054144">
    <property type="component" value="Unassembled WGS sequence"/>
</dbReference>
<proteinExistence type="predicted"/>